<evidence type="ECO:0000313" key="2">
    <source>
        <dbReference type="Proteomes" id="UP000469950"/>
    </source>
</evidence>
<sequence length="37" mass="3839">MSRIGQDPSAFITFPCQSTVAHLMNVDSITVAGAASD</sequence>
<evidence type="ECO:0000313" key="1">
    <source>
        <dbReference type="EMBL" id="KAE8547468.1"/>
    </source>
</evidence>
<organism evidence="1 2">
    <name type="scientific">Marinobacter nauticus</name>
    <name type="common">Marinobacter hydrocarbonoclasticus</name>
    <name type="synonym">Marinobacter aquaeolei</name>
    <dbReference type="NCBI Taxonomy" id="2743"/>
    <lineage>
        <taxon>Bacteria</taxon>
        <taxon>Pseudomonadati</taxon>
        <taxon>Pseudomonadota</taxon>
        <taxon>Gammaproteobacteria</taxon>
        <taxon>Pseudomonadales</taxon>
        <taxon>Marinobacteraceae</taxon>
        <taxon>Marinobacter</taxon>
    </lineage>
</organism>
<gene>
    <name evidence="1" type="ORF">F6453_0360</name>
</gene>
<dbReference type="AlphaFoldDB" id="A0A833JTF5"/>
<comment type="caution">
    <text evidence="1">The sequence shown here is derived from an EMBL/GenBank/DDBJ whole genome shotgun (WGS) entry which is preliminary data.</text>
</comment>
<proteinExistence type="predicted"/>
<dbReference type="Proteomes" id="UP000469950">
    <property type="component" value="Unassembled WGS sequence"/>
</dbReference>
<protein>
    <submittedName>
        <fullName evidence="1">Uncharacterized protein</fullName>
    </submittedName>
</protein>
<name>A0A833JTF5_MARNT</name>
<accession>A0A833JTF5</accession>
<reference evidence="1 2" key="1">
    <citation type="submission" date="2019-10" db="EMBL/GenBank/DDBJ databases">
        <title>Draft genome sequence of Marinobacter hydrocarbonoclasticus NCT7M from the microbiome of the marine copepod.</title>
        <authorList>
            <person name="Nuttall R."/>
            <person name="Sharma G."/>
            <person name="Moisander P."/>
        </authorList>
    </citation>
    <scope>NUCLEOTIDE SEQUENCE [LARGE SCALE GENOMIC DNA]</scope>
    <source>
        <strain evidence="1 2">NCT7M</strain>
    </source>
</reference>
<dbReference type="EMBL" id="WBMP01000001">
    <property type="protein sequence ID" value="KAE8547468.1"/>
    <property type="molecule type" value="Genomic_DNA"/>
</dbReference>